<dbReference type="EC" id="3.1.1.11" evidence="5"/>
<keyword evidence="3 5" id="KW-0063">Aspartyl esterase</keyword>
<dbReference type="SUPFAM" id="SSF51126">
    <property type="entry name" value="Pectin lyase-like"/>
    <property type="match status" value="1"/>
</dbReference>
<dbReference type="InterPro" id="IPR033131">
    <property type="entry name" value="Pectinesterase_Asp_AS"/>
</dbReference>
<evidence type="ECO:0000259" key="6">
    <source>
        <dbReference type="Pfam" id="PF01095"/>
    </source>
</evidence>
<gene>
    <name evidence="8" type="primary">LOC120258574</name>
</gene>
<dbReference type="GO" id="GO:0045490">
    <property type="term" value="P:pectin catabolic process"/>
    <property type="evidence" value="ECO:0007669"/>
    <property type="project" value="UniProtKB-UniRule"/>
</dbReference>
<dbReference type="FunFam" id="2.160.20.10:FF:000001">
    <property type="entry name" value="Pectinesterase"/>
    <property type="match status" value="1"/>
</dbReference>
<reference evidence="8" key="1">
    <citation type="submission" date="2025-08" db="UniProtKB">
        <authorList>
            <consortium name="RefSeq"/>
        </authorList>
    </citation>
    <scope>IDENTIFICATION</scope>
</reference>
<dbReference type="Gene3D" id="2.160.20.10">
    <property type="entry name" value="Single-stranded right-handed beta-helix, Pectin lyase-like"/>
    <property type="match status" value="1"/>
</dbReference>
<protein>
    <recommendedName>
        <fullName evidence="5">Pectinesterase</fullName>
        <ecNumber evidence="5">3.1.1.11</ecNumber>
    </recommendedName>
</protein>
<comment type="catalytic activity">
    <reaction evidence="5">
        <text>[(1-&gt;4)-alpha-D-galacturonosyl methyl ester](n) + n H2O = [(1-&gt;4)-alpha-D-galacturonosyl](n) + n methanol + n H(+)</text>
        <dbReference type="Rhea" id="RHEA:22380"/>
        <dbReference type="Rhea" id="RHEA-COMP:14570"/>
        <dbReference type="Rhea" id="RHEA-COMP:14573"/>
        <dbReference type="ChEBI" id="CHEBI:15377"/>
        <dbReference type="ChEBI" id="CHEBI:15378"/>
        <dbReference type="ChEBI" id="CHEBI:17790"/>
        <dbReference type="ChEBI" id="CHEBI:140522"/>
        <dbReference type="ChEBI" id="CHEBI:140523"/>
        <dbReference type="EC" id="3.1.1.11"/>
    </reaction>
</comment>
<proteinExistence type="predicted"/>
<dbReference type="InterPro" id="IPR012334">
    <property type="entry name" value="Pectin_lyas_fold"/>
</dbReference>
<evidence type="ECO:0000313" key="8">
    <source>
        <dbReference type="RefSeq" id="XP_039121968.1"/>
    </source>
</evidence>
<organism evidence="7 8">
    <name type="scientific">Dioscorea cayennensis subsp. rotundata</name>
    <name type="common">White Guinea yam</name>
    <name type="synonym">Dioscorea rotundata</name>
    <dbReference type="NCBI Taxonomy" id="55577"/>
    <lineage>
        <taxon>Eukaryota</taxon>
        <taxon>Viridiplantae</taxon>
        <taxon>Streptophyta</taxon>
        <taxon>Embryophyta</taxon>
        <taxon>Tracheophyta</taxon>
        <taxon>Spermatophyta</taxon>
        <taxon>Magnoliopsida</taxon>
        <taxon>Liliopsida</taxon>
        <taxon>Dioscoreales</taxon>
        <taxon>Dioscoreaceae</taxon>
        <taxon>Dioscorea</taxon>
    </lineage>
</organism>
<name>A0AB40B5A3_DIOCR</name>
<dbReference type="Pfam" id="PF01095">
    <property type="entry name" value="Pectinesterase"/>
    <property type="match status" value="1"/>
</dbReference>
<keyword evidence="7" id="KW-1185">Reference proteome</keyword>
<dbReference type="PROSITE" id="PS00503">
    <property type="entry name" value="PECTINESTERASE_2"/>
    <property type="match status" value="1"/>
</dbReference>
<evidence type="ECO:0000256" key="5">
    <source>
        <dbReference type="RuleBase" id="RU000589"/>
    </source>
</evidence>
<dbReference type="GO" id="GO:0042545">
    <property type="term" value="P:cell wall modification"/>
    <property type="evidence" value="ECO:0007669"/>
    <property type="project" value="UniProtKB-UniRule"/>
</dbReference>
<dbReference type="PANTHER" id="PTHR31707">
    <property type="entry name" value="PECTINESTERASE"/>
    <property type="match status" value="1"/>
</dbReference>
<dbReference type="InterPro" id="IPR000070">
    <property type="entry name" value="Pectinesterase_cat"/>
</dbReference>
<sequence>MPVMPPWTRVANRRLLQLSTKANIVVAKDGSGNFTTIKDALNSLASSSQRISNGRFVIYVKRGVYAENVQIDSSLDNLTFVGDGMGQTVITSGRSVSGGYTTFSSATFNVFGDEFIASGITFRNTFGPGSQAVAMLSGSDRSVFYRCSFEGYQDTLFVYSQRQFYRECIIYGTIDFIFGNAAVVFQRCNIFARMPRHGEANVITAQGRLDPNQNTGIVIHSCNIRGTSELWRARKTVKSYLGRPWMKYSRTVYLKNYMESIINPSGWLQFIGNNYLDTLYYVEYKNTGAGSRLSQRVKWPGFHIAVLPSQVAQFTVTNFISGGPWITSAGVPFISGL</sequence>
<feature type="active site" evidence="4">
    <location>
        <position position="175"/>
    </location>
</feature>
<evidence type="ECO:0000256" key="4">
    <source>
        <dbReference type="PROSITE-ProRule" id="PRU10040"/>
    </source>
</evidence>
<feature type="domain" description="Pectinesterase catalytic" evidence="6">
    <location>
        <begin position="23"/>
        <end position="322"/>
    </location>
</feature>
<evidence type="ECO:0000256" key="1">
    <source>
        <dbReference type="ARBA" id="ARBA00005184"/>
    </source>
</evidence>
<dbReference type="GeneID" id="120258574"/>
<dbReference type="GO" id="GO:0030599">
    <property type="term" value="F:pectinesterase activity"/>
    <property type="evidence" value="ECO:0007669"/>
    <property type="project" value="UniProtKB-UniRule"/>
</dbReference>
<keyword evidence="2 5" id="KW-0378">Hydrolase</keyword>
<dbReference type="InterPro" id="IPR011050">
    <property type="entry name" value="Pectin_lyase_fold/virulence"/>
</dbReference>
<accession>A0AB40B5A3</accession>
<evidence type="ECO:0000256" key="3">
    <source>
        <dbReference type="ARBA" id="ARBA00023085"/>
    </source>
</evidence>
<comment type="pathway">
    <text evidence="1 5">Glycan metabolism; pectin degradation; 2-dehydro-3-deoxy-D-gluconate from pectin: step 1/5.</text>
</comment>
<evidence type="ECO:0000256" key="2">
    <source>
        <dbReference type="ARBA" id="ARBA00022801"/>
    </source>
</evidence>
<dbReference type="RefSeq" id="XP_039121968.1">
    <property type="nucleotide sequence ID" value="XM_039266034.1"/>
</dbReference>
<dbReference type="AlphaFoldDB" id="A0AB40B5A3"/>
<evidence type="ECO:0000313" key="7">
    <source>
        <dbReference type="Proteomes" id="UP001515500"/>
    </source>
</evidence>
<dbReference type="Proteomes" id="UP001515500">
    <property type="component" value="Chromosome 4"/>
</dbReference>